<evidence type="ECO:0000256" key="11">
    <source>
        <dbReference type="ARBA" id="ARBA00022989"/>
    </source>
</evidence>
<dbReference type="InterPro" id="IPR036890">
    <property type="entry name" value="HATPase_C_sf"/>
</dbReference>
<keyword evidence="9 17" id="KW-0418">Kinase</keyword>
<dbReference type="InterPro" id="IPR033463">
    <property type="entry name" value="sCache_3"/>
</dbReference>
<sequence>MTKISLKTKILVLIVGLIILITISLTAIFAFYESKDIEKQIGDQALNAATTISVMPTVIRAFETENPSSILQPIAEDIREFIGAEFIVIGNAESIRYAHPDVEKIGYKMVGGDNDKALIDGEFYTSRAIGSLGPSLRGKAPIFNTNGDIIGIVSVGYMVDDIQSIIFDKLIKISGSAIIVIILGIFGGVMLARNIRKDTFGLEPYQIAALYHDRNAILSSIKEGIIAIDPQGRITMMNEPARKMLGLENTSENQRIEEVFPNTKMYDVLKSGKPMKDDEMKLHNRMVIVNRTFIRNEADEIVGVVASFRDKTEINEMITTLSEVRKYSEDLRAQTHEYTNKLYVLSGLLQLGHYKEAIELIQIESKSASTQNKILLEQIKDRTVQAILLGKIGKASEKKIDFQIDPNSYLEELPKHIDIAKLITIIGNLIDNAIESVEASEVKEVIFFGTDLGEDIVFEIADTGDGILDEDIKNIFELGYSTKSGSERGYGLAIVKDTIADLEGQIEVHNQPSGGAVFSVFIPKLIR</sequence>
<keyword evidence="11 14" id="KW-1133">Transmembrane helix</keyword>
<feature type="domain" description="PAS" evidence="16">
    <location>
        <begin position="217"/>
        <end position="248"/>
    </location>
</feature>
<proteinExistence type="predicted"/>
<feature type="transmembrane region" description="Helical" evidence="14">
    <location>
        <begin position="12"/>
        <end position="32"/>
    </location>
</feature>
<dbReference type="InterPro" id="IPR035965">
    <property type="entry name" value="PAS-like_dom_sf"/>
</dbReference>
<evidence type="ECO:0000256" key="8">
    <source>
        <dbReference type="ARBA" id="ARBA00022741"/>
    </source>
</evidence>
<evidence type="ECO:0000256" key="6">
    <source>
        <dbReference type="ARBA" id="ARBA00022679"/>
    </source>
</evidence>
<evidence type="ECO:0000256" key="12">
    <source>
        <dbReference type="ARBA" id="ARBA00023012"/>
    </source>
</evidence>
<dbReference type="InterPro" id="IPR003594">
    <property type="entry name" value="HATPase_dom"/>
</dbReference>
<evidence type="ECO:0000256" key="10">
    <source>
        <dbReference type="ARBA" id="ARBA00022840"/>
    </source>
</evidence>
<dbReference type="SUPFAM" id="SSF103190">
    <property type="entry name" value="Sensory domain-like"/>
    <property type="match status" value="1"/>
</dbReference>
<dbReference type="RefSeq" id="WP_345826067.1">
    <property type="nucleotide sequence ID" value="NZ_JBDIML010000006.1"/>
</dbReference>
<keyword evidence="10" id="KW-0067">ATP-binding</keyword>
<dbReference type="PANTHER" id="PTHR43547">
    <property type="entry name" value="TWO-COMPONENT HISTIDINE KINASE"/>
    <property type="match status" value="1"/>
</dbReference>
<accession>A0ABU9XJW0</accession>
<dbReference type="Gene3D" id="3.30.565.10">
    <property type="entry name" value="Histidine kinase-like ATPase, C-terminal domain"/>
    <property type="match status" value="1"/>
</dbReference>
<evidence type="ECO:0000259" key="16">
    <source>
        <dbReference type="PROSITE" id="PS50112"/>
    </source>
</evidence>
<keyword evidence="12" id="KW-0902">Two-component regulatory system</keyword>
<comment type="subcellular location">
    <subcellularLocation>
        <location evidence="2">Cell membrane</location>
        <topology evidence="2">Multi-pass membrane protein</topology>
    </subcellularLocation>
</comment>
<dbReference type="EC" id="2.7.13.3" evidence="3"/>
<dbReference type="SMART" id="SM00091">
    <property type="entry name" value="PAS"/>
    <property type="match status" value="1"/>
</dbReference>
<dbReference type="PANTHER" id="PTHR43547:SF3">
    <property type="entry name" value="SENSOR PROTEIN CITS"/>
    <property type="match status" value="1"/>
</dbReference>
<dbReference type="PRINTS" id="PR00344">
    <property type="entry name" value="BCTRLSENSOR"/>
</dbReference>
<dbReference type="InterPro" id="IPR000014">
    <property type="entry name" value="PAS"/>
</dbReference>
<keyword evidence="8" id="KW-0547">Nucleotide-binding</keyword>
<evidence type="ECO:0000256" key="5">
    <source>
        <dbReference type="ARBA" id="ARBA00022553"/>
    </source>
</evidence>
<evidence type="ECO:0000256" key="7">
    <source>
        <dbReference type="ARBA" id="ARBA00022692"/>
    </source>
</evidence>
<dbReference type="Pfam" id="PF02518">
    <property type="entry name" value="HATPase_c"/>
    <property type="match status" value="1"/>
</dbReference>
<evidence type="ECO:0000256" key="14">
    <source>
        <dbReference type="SAM" id="Phobius"/>
    </source>
</evidence>
<evidence type="ECO:0000256" key="4">
    <source>
        <dbReference type="ARBA" id="ARBA00022475"/>
    </source>
</evidence>
<keyword evidence="13 14" id="KW-0472">Membrane</keyword>
<dbReference type="PROSITE" id="PS50109">
    <property type="entry name" value="HIS_KIN"/>
    <property type="match status" value="1"/>
</dbReference>
<evidence type="ECO:0000256" key="2">
    <source>
        <dbReference type="ARBA" id="ARBA00004651"/>
    </source>
</evidence>
<dbReference type="InterPro" id="IPR004358">
    <property type="entry name" value="Sig_transdc_His_kin-like_C"/>
</dbReference>
<dbReference type="CDD" id="cd00130">
    <property type="entry name" value="PAS"/>
    <property type="match status" value="1"/>
</dbReference>
<dbReference type="SUPFAM" id="SSF55890">
    <property type="entry name" value="Sporulation response regulatory protein Spo0B"/>
    <property type="match status" value="1"/>
</dbReference>
<name>A0ABU9XJW0_9BACI</name>
<comment type="caution">
    <text evidence="17">The sequence shown here is derived from an EMBL/GenBank/DDBJ whole genome shotgun (WGS) entry which is preliminary data.</text>
</comment>
<protein>
    <recommendedName>
        <fullName evidence="3">histidine kinase</fullName>
        <ecNumber evidence="3">2.7.13.3</ecNumber>
    </recommendedName>
</protein>
<dbReference type="SUPFAM" id="SSF55874">
    <property type="entry name" value="ATPase domain of HSP90 chaperone/DNA topoisomerase II/histidine kinase"/>
    <property type="match status" value="1"/>
</dbReference>
<dbReference type="SUPFAM" id="SSF55785">
    <property type="entry name" value="PYP-like sensor domain (PAS domain)"/>
    <property type="match status" value="1"/>
</dbReference>
<evidence type="ECO:0000256" key="1">
    <source>
        <dbReference type="ARBA" id="ARBA00000085"/>
    </source>
</evidence>
<feature type="domain" description="Histidine kinase" evidence="15">
    <location>
        <begin position="333"/>
        <end position="526"/>
    </location>
</feature>
<dbReference type="GO" id="GO:0004673">
    <property type="term" value="F:protein histidine kinase activity"/>
    <property type="evidence" value="ECO:0007669"/>
    <property type="project" value="UniProtKB-EC"/>
</dbReference>
<keyword evidence="4" id="KW-1003">Cell membrane</keyword>
<organism evidence="17 18">
    <name type="scientific">Ornithinibacillus xuwenensis</name>
    <dbReference type="NCBI Taxonomy" id="3144668"/>
    <lineage>
        <taxon>Bacteria</taxon>
        <taxon>Bacillati</taxon>
        <taxon>Bacillota</taxon>
        <taxon>Bacilli</taxon>
        <taxon>Bacillales</taxon>
        <taxon>Bacillaceae</taxon>
        <taxon>Ornithinibacillus</taxon>
    </lineage>
</organism>
<dbReference type="Pfam" id="PF17203">
    <property type="entry name" value="sCache_3_2"/>
    <property type="match status" value="1"/>
</dbReference>
<evidence type="ECO:0000259" key="15">
    <source>
        <dbReference type="PROSITE" id="PS50109"/>
    </source>
</evidence>
<keyword evidence="6 17" id="KW-0808">Transferase</keyword>
<dbReference type="SMART" id="SM00387">
    <property type="entry name" value="HATPase_c"/>
    <property type="match status" value="1"/>
</dbReference>
<gene>
    <name evidence="17" type="ORF">ABC228_15455</name>
</gene>
<dbReference type="Pfam" id="PF13426">
    <property type="entry name" value="PAS_9"/>
    <property type="match status" value="1"/>
</dbReference>
<dbReference type="Proteomes" id="UP001444625">
    <property type="component" value="Unassembled WGS sequence"/>
</dbReference>
<dbReference type="InterPro" id="IPR039506">
    <property type="entry name" value="SPOB_a"/>
</dbReference>
<evidence type="ECO:0000256" key="13">
    <source>
        <dbReference type="ARBA" id="ARBA00023136"/>
    </source>
</evidence>
<evidence type="ECO:0000256" key="3">
    <source>
        <dbReference type="ARBA" id="ARBA00012438"/>
    </source>
</evidence>
<comment type="catalytic activity">
    <reaction evidence="1">
        <text>ATP + protein L-histidine = ADP + protein N-phospho-L-histidine.</text>
        <dbReference type="EC" id="2.7.13.3"/>
    </reaction>
</comment>
<keyword evidence="18" id="KW-1185">Reference proteome</keyword>
<dbReference type="Gene3D" id="3.30.450.20">
    <property type="entry name" value="PAS domain"/>
    <property type="match status" value="2"/>
</dbReference>
<keyword evidence="5" id="KW-0597">Phosphoprotein</keyword>
<reference evidence="17 18" key="1">
    <citation type="submission" date="2024-05" db="EMBL/GenBank/DDBJ databases">
        <authorList>
            <person name="Haq I."/>
            <person name="Ullah Z."/>
            <person name="Ahmad R."/>
            <person name="Li M."/>
            <person name="Tong Y."/>
        </authorList>
    </citation>
    <scope>NUCLEOTIDE SEQUENCE [LARGE SCALE GENOMIC DNA]</scope>
    <source>
        <strain evidence="17 18">16A2E</strain>
    </source>
</reference>
<dbReference type="Gene3D" id="1.10.287.130">
    <property type="match status" value="1"/>
</dbReference>
<dbReference type="InterPro" id="IPR016120">
    <property type="entry name" value="Sig_transdc_His_kin_SpoOB"/>
</dbReference>
<dbReference type="PROSITE" id="PS50112">
    <property type="entry name" value="PAS"/>
    <property type="match status" value="1"/>
</dbReference>
<dbReference type="InterPro" id="IPR029151">
    <property type="entry name" value="Sensor-like_sf"/>
</dbReference>
<keyword evidence="7 14" id="KW-0812">Transmembrane</keyword>
<feature type="transmembrane region" description="Helical" evidence="14">
    <location>
        <begin position="173"/>
        <end position="192"/>
    </location>
</feature>
<evidence type="ECO:0000313" key="18">
    <source>
        <dbReference type="Proteomes" id="UP001444625"/>
    </source>
</evidence>
<evidence type="ECO:0000256" key="9">
    <source>
        <dbReference type="ARBA" id="ARBA00022777"/>
    </source>
</evidence>
<evidence type="ECO:0000313" key="17">
    <source>
        <dbReference type="EMBL" id="MEN2768578.1"/>
    </source>
</evidence>
<dbReference type="InterPro" id="IPR005467">
    <property type="entry name" value="His_kinase_dom"/>
</dbReference>
<dbReference type="Pfam" id="PF14689">
    <property type="entry name" value="SPOB_a"/>
    <property type="match status" value="1"/>
</dbReference>
<dbReference type="EMBL" id="JBDIML010000006">
    <property type="protein sequence ID" value="MEN2768578.1"/>
    <property type="molecule type" value="Genomic_DNA"/>
</dbReference>